<protein>
    <submittedName>
        <fullName evidence="2">Uncharacterized protein</fullName>
    </submittedName>
</protein>
<dbReference type="AlphaFoldDB" id="A0A9X2CT02"/>
<evidence type="ECO:0000313" key="2">
    <source>
        <dbReference type="EMBL" id="MCL7747604.1"/>
    </source>
</evidence>
<sequence length="205" mass="24753">MRQQEFIENINRVQTKANVMTDEYWALYSDASTWQFWYHLVLLIIPLVLLFIYINKERFFEILFFGYSIHVLFTYGDSFLVRYGYVDHPYMILSQFPFALSVNAAILPVIYMLLYQYCTEHKRNFYLWSLVVSAVVGLGWVEIHKQLNLFQIHEKINVLQLHSGFLNFYIFLNNYMTSIFIFWFTKLFLLIKEKKMRNKGLTQKV</sequence>
<feature type="transmembrane region" description="Helical" evidence="1">
    <location>
        <begin position="62"/>
        <end position="85"/>
    </location>
</feature>
<keyword evidence="1" id="KW-0472">Membrane</keyword>
<organism evidence="2 3">
    <name type="scientific">Halalkalibacter alkaliphilus</name>
    <dbReference type="NCBI Taxonomy" id="2917993"/>
    <lineage>
        <taxon>Bacteria</taxon>
        <taxon>Bacillati</taxon>
        <taxon>Bacillota</taxon>
        <taxon>Bacilli</taxon>
        <taxon>Bacillales</taxon>
        <taxon>Bacillaceae</taxon>
        <taxon>Halalkalibacter</taxon>
    </lineage>
</organism>
<feature type="transmembrane region" description="Helical" evidence="1">
    <location>
        <begin position="168"/>
        <end position="191"/>
    </location>
</feature>
<dbReference type="Proteomes" id="UP001139150">
    <property type="component" value="Unassembled WGS sequence"/>
</dbReference>
<keyword evidence="3" id="KW-1185">Reference proteome</keyword>
<gene>
    <name evidence="2" type="ORF">MF646_10785</name>
</gene>
<feature type="transmembrane region" description="Helical" evidence="1">
    <location>
        <begin position="125"/>
        <end position="143"/>
    </location>
</feature>
<name>A0A9X2CT02_9BACI</name>
<comment type="caution">
    <text evidence="2">The sequence shown here is derived from an EMBL/GenBank/DDBJ whole genome shotgun (WGS) entry which is preliminary data.</text>
</comment>
<keyword evidence="1" id="KW-0812">Transmembrane</keyword>
<evidence type="ECO:0000256" key="1">
    <source>
        <dbReference type="SAM" id="Phobius"/>
    </source>
</evidence>
<dbReference type="EMBL" id="JAKRYL010000009">
    <property type="protein sequence ID" value="MCL7747604.1"/>
    <property type="molecule type" value="Genomic_DNA"/>
</dbReference>
<accession>A0A9X2CT02</accession>
<feature type="transmembrane region" description="Helical" evidence="1">
    <location>
        <begin position="91"/>
        <end position="113"/>
    </location>
</feature>
<reference evidence="2" key="1">
    <citation type="submission" date="2022-02" db="EMBL/GenBank/DDBJ databases">
        <title>Halalkalibacter sp. nov. isolated from Lonar Lake, India.</title>
        <authorList>
            <person name="Joshi A."/>
            <person name="Thite S."/>
            <person name="Lodha T."/>
        </authorList>
    </citation>
    <scope>NUCLEOTIDE SEQUENCE</scope>
    <source>
        <strain evidence="2">MEB205</strain>
    </source>
</reference>
<evidence type="ECO:0000313" key="3">
    <source>
        <dbReference type="Proteomes" id="UP001139150"/>
    </source>
</evidence>
<dbReference type="RefSeq" id="WP_250096498.1">
    <property type="nucleotide sequence ID" value="NZ_JAKRYL010000009.1"/>
</dbReference>
<keyword evidence="1" id="KW-1133">Transmembrane helix</keyword>
<feature type="transmembrane region" description="Helical" evidence="1">
    <location>
        <begin position="36"/>
        <end position="55"/>
    </location>
</feature>
<proteinExistence type="predicted"/>